<dbReference type="Gene3D" id="3.40.390.10">
    <property type="entry name" value="Collagenase (Catalytic Domain)"/>
    <property type="match status" value="1"/>
</dbReference>
<evidence type="ECO:0000256" key="1">
    <source>
        <dbReference type="ARBA" id="ARBA00001947"/>
    </source>
</evidence>
<dbReference type="Pfam" id="PF01457">
    <property type="entry name" value="Peptidase_M8"/>
    <property type="match status" value="1"/>
</dbReference>
<dbReference type="GO" id="GO:0006508">
    <property type="term" value="P:proteolysis"/>
    <property type="evidence" value="ECO:0007669"/>
    <property type="project" value="UniProtKB-KW"/>
</dbReference>
<dbReference type="OrthoDB" id="61573at2"/>
<dbReference type="EMBL" id="LJXT01000112">
    <property type="protein sequence ID" value="KPQ12851.1"/>
    <property type="molecule type" value="Genomic_DNA"/>
</dbReference>
<evidence type="ECO:0008006" key="9">
    <source>
        <dbReference type="Google" id="ProtNLM"/>
    </source>
</evidence>
<comment type="cofactor">
    <cofactor evidence="1">
        <name>Zn(2+)</name>
        <dbReference type="ChEBI" id="CHEBI:29105"/>
    </cofactor>
</comment>
<keyword evidence="6" id="KW-0482">Metalloprotease</keyword>
<dbReference type="PATRIC" id="fig|1305737.6.peg.3665"/>
<dbReference type="GO" id="GO:0016020">
    <property type="term" value="C:membrane"/>
    <property type="evidence" value="ECO:0007669"/>
    <property type="project" value="InterPro"/>
</dbReference>
<protein>
    <recommendedName>
        <fullName evidence="9">Leishmanolysin</fullName>
    </recommendedName>
</protein>
<evidence type="ECO:0000313" key="7">
    <source>
        <dbReference type="EMBL" id="KPQ12851.1"/>
    </source>
</evidence>
<evidence type="ECO:0000313" key="8">
    <source>
        <dbReference type="Proteomes" id="UP000050421"/>
    </source>
</evidence>
<dbReference type="STRING" id="1305737.GCA_000526355_01709"/>
<organism evidence="7 8">
    <name type="scientific">Algoriphagus marincola HL-49</name>
    <dbReference type="NCBI Taxonomy" id="1305737"/>
    <lineage>
        <taxon>Bacteria</taxon>
        <taxon>Pseudomonadati</taxon>
        <taxon>Bacteroidota</taxon>
        <taxon>Cytophagia</taxon>
        <taxon>Cytophagales</taxon>
        <taxon>Cyclobacteriaceae</taxon>
        <taxon>Algoriphagus</taxon>
    </lineage>
</organism>
<accession>A0A0P7XYL1</accession>
<dbReference type="eggNOG" id="COG1404">
    <property type="taxonomic scope" value="Bacteria"/>
</dbReference>
<dbReference type="GO" id="GO:0007155">
    <property type="term" value="P:cell adhesion"/>
    <property type="evidence" value="ECO:0007669"/>
    <property type="project" value="InterPro"/>
</dbReference>
<dbReference type="InterPro" id="IPR001577">
    <property type="entry name" value="Peptidase_M8"/>
</dbReference>
<dbReference type="SUPFAM" id="SSF55486">
    <property type="entry name" value="Metalloproteases ('zincins'), catalytic domain"/>
    <property type="match status" value="1"/>
</dbReference>
<evidence type="ECO:0000256" key="2">
    <source>
        <dbReference type="ARBA" id="ARBA00022670"/>
    </source>
</evidence>
<comment type="caution">
    <text evidence="7">The sequence shown here is derived from an EMBL/GenBank/DDBJ whole genome shotgun (WGS) entry which is preliminary data.</text>
</comment>
<evidence type="ECO:0000256" key="3">
    <source>
        <dbReference type="ARBA" id="ARBA00022723"/>
    </source>
</evidence>
<dbReference type="Proteomes" id="UP000050421">
    <property type="component" value="Unassembled WGS sequence"/>
</dbReference>
<evidence type="ECO:0000256" key="4">
    <source>
        <dbReference type="ARBA" id="ARBA00022801"/>
    </source>
</evidence>
<dbReference type="Gene3D" id="3.90.132.10">
    <property type="entry name" value="Leishmanolysin , domain 2"/>
    <property type="match status" value="1"/>
</dbReference>
<keyword evidence="4" id="KW-0378">Hydrolase</keyword>
<name>A0A0P7XYL1_9BACT</name>
<dbReference type="AlphaFoldDB" id="A0A0P7XYL1"/>
<dbReference type="InterPro" id="IPR024079">
    <property type="entry name" value="MetalloPept_cat_dom_sf"/>
</dbReference>
<reference evidence="7 8" key="1">
    <citation type="submission" date="2015-09" db="EMBL/GenBank/DDBJ databases">
        <title>Identification and resolution of microdiversity through metagenomic sequencing of parallel consortia.</title>
        <authorList>
            <person name="Nelson W.C."/>
            <person name="Romine M.F."/>
            <person name="Lindemann S.R."/>
        </authorList>
    </citation>
    <scope>NUCLEOTIDE SEQUENCE [LARGE SCALE GENOMIC DNA]</scope>
    <source>
        <strain evidence="7">HL-49</strain>
    </source>
</reference>
<keyword evidence="2" id="KW-0645">Protease</keyword>
<sequence length="367" mass="39873">MPKFSNMREIPFGFNRFFKPQSGRSSLGFTLATAAGLLAFTACSELSQDTVIQTQAVDQNRTFELPKQPQGEPVVITVPKADESLADANARRRGGGSERVRFNIQLEFLTPVTAAQEQVFRESAARWEQIIIKDVPNIAGPIPSALGPFFIVPPGEQVDDIVIEVVLQDIDGPGNILGAAGPNFIRLADNLPLSGFMFFDTSDLAVLEAFNLFDEVVIHEMGHVLGIGTVWDLTFDGVNFERQLVAGTEENPFFTGRFGNIHWRAAGGDNALPIEGAAAGPGTAFSHWSEDILDNELMTGFLNLGVNPLSRITAGSLRDLGYGVALVGDPYSVRDQIVARLNTEAGEGIHIAEREILYKPKGYVKVE</sequence>
<dbReference type="GO" id="GO:0046872">
    <property type="term" value="F:metal ion binding"/>
    <property type="evidence" value="ECO:0007669"/>
    <property type="project" value="UniProtKB-KW"/>
</dbReference>
<proteinExistence type="predicted"/>
<evidence type="ECO:0000256" key="6">
    <source>
        <dbReference type="ARBA" id="ARBA00023049"/>
    </source>
</evidence>
<gene>
    <name evidence="7" type="ORF">HLUCCX10_14595</name>
</gene>
<dbReference type="GO" id="GO:0004222">
    <property type="term" value="F:metalloendopeptidase activity"/>
    <property type="evidence" value="ECO:0007669"/>
    <property type="project" value="InterPro"/>
</dbReference>
<keyword evidence="3" id="KW-0479">Metal-binding</keyword>
<keyword evidence="5" id="KW-0862">Zinc</keyword>
<evidence type="ECO:0000256" key="5">
    <source>
        <dbReference type="ARBA" id="ARBA00022833"/>
    </source>
</evidence>